<reference evidence="1 2" key="1">
    <citation type="submission" date="2020-03" db="EMBL/GenBank/DDBJ databases">
        <title>Complete Genome Sequence of Halomonas hydrothermalis Strain Slthf2, Halophilic Bacterium Isolated from Deep-Sea Hydrothermal-Vent Environments.</title>
        <authorList>
            <person name="Takeyama N."/>
            <person name="Huang M."/>
            <person name="Sato K."/>
            <person name="Galipon J."/>
            <person name="Arakawa K."/>
        </authorList>
    </citation>
    <scope>NUCLEOTIDE SEQUENCE [LARGE SCALE GENOMIC DNA]</scope>
    <source>
        <strain evidence="1 2">Slthf2</strain>
    </source>
</reference>
<protein>
    <submittedName>
        <fullName evidence="1">Uncharacterized protein</fullName>
    </submittedName>
</protein>
<organism evidence="1 2">
    <name type="scientific">Halomonas hydrothermalis</name>
    <dbReference type="NCBI Taxonomy" id="115561"/>
    <lineage>
        <taxon>Bacteria</taxon>
        <taxon>Pseudomonadati</taxon>
        <taxon>Pseudomonadota</taxon>
        <taxon>Gammaproteobacteria</taxon>
        <taxon>Oceanospirillales</taxon>
        <taxon>Halomonadaceae</taxon>
        <taxon>Halomonas</taxon>
    </lineage>
</organism>
<accession>A0A6F8U8S2</accession>
<sequence>MSLAVGGHEGYVVIGVLLSAYTYLRASSPKAYATLWFEAVKSTAISFCANSTGASTDGT</sequence>
<dbReference type="EMBL" id="AP022843">
    <property type="protein sequence ID" value="BCB09551.1"/>
    <property type="molecule type" value="Genomic_DNA"/>
</dbReference>
<gene>
    <name evidence="1" type="ORF">HHSLTHF2_34410</name>
</gene>
<name>A0A6F8U8S2_9GAMM</name>
<evidence type="ECO:0000313" key="2">
    <source>
        <dbReference type="Proteomes" id="UP000502259"/>
    </source>
</evidence>
<proteinExistence type="predicted"/>
<dbReference type="Proteomes" id="UP000502259">
    <property type="component" value="Chromosome"/>
</dbReference>
<dbReference type="AlphaFoldDB" id="A0A6F8U8S2"/>
<keyword evidence="2" id="KW-1185">Reference proteome</keyword>
<evidence type="ECO:0000313" key="1">
    <source>
        <dbReference type="EMBL" id="BCB09551.1"/>
    </source>
</evidence>